<dbReference type="Proteomes" id="UP000423065">
    <property type="component" value="Segment"/>
</dbReference>
<keyword evidence="2" id="KW-1185">Reference proteome</keyword>
<dbReference type="RefSeq" id="YP_010059607.1">
    <property type="nucleotide sequence ID" value="NC_054726.1"/>
</dbReference>
<dbReference type="KEGG" id="vg:64766839"/>
<gene>
    <name evidence="1" type="primary">132</name>
    <name evidence="1" type="ORF">SEA_STORMAGEDDON_132</name>
</gene>
<proteinExistence type="predicted"/>
<reference evidence="1 2" key="1">
    <citation type="submission" date="2019-10" db="EMBL/GenBank/DDBJ databases">
        <authorList>
            <person name="Garlena R.A."/>
            <person name="Russell D.A."/>
            <person name="Pope W.H."/>
            <person name="Jacobs-Sera D."/>
            <person name="Hatfull G.F."/>
        </authorList>
    </citation>
    <scope>NUCLEOTIDE SEQUENCE [LARGE SCALE GENOMIC DNA]</scope>
</reference>
<dbReference type="GeneID" id="64766839"/>
<dbReference type="EMBL" id="MN586040">
    <property type="protein sequence ID" value="QGJ94992.1"/>
    <property type="molecule type" value="Genomic_DNA"/>
</dbReference>
<organism evidence="1 2">
    <name type="scientific">Gordonia phage Stormageddon</name>
    <dbReference type="NCBI Taxonomy" id="2656541"/>
    <lineage>
        <taxon>Viruses</taxon>
        <taxon>Duplodnaviria</taxon>
        <taxon>Heunggongvirae</taxon>
        <taxon>Uroviricota</taxon>
        <taxon>Caudoviricetes</taxon>
        <taxon>Stormageddonvirus</taxon>
        <taxon>Stormageddonvirus Stormageddon</taxon>
    </lineage>
</organism>
<evidence type="ECO:0000313" key="1">
    <source>
        <dbReference type="EMBL" id="QGJ94992.1"/>
    </source>
</evidence>
<name>A0A649VST7_9CAUD</name>
<sequence>MWGANREVGLSTWDTSRCPFPEEMRKERAAMNVKEIYTPAVNVGEAVGHLKGGTTRRRCVTQHQLDRLPAARAVLIDRAQKRETISYRELSHAIQAFSPTGMGGLLETIWEDCERRDEPSLTALVVQRPTGIPVRSVLDTFAGRPAKEGDPDDYGIEEWRAALDEVYDYWATPSGRITHHVSDPD</sequence>
<protein>
    <submittedName>
        <fullName evidence="1">Uncharacterized protein</fullName>
    </submittedName>
</protein>
<evidence type="ECO:0000313" key="2">
    <source>
        <dbReference type="Proteomes" id="UP000423065"/>
    </source>
</evidence>
<accession>A0A649VST7</accession>